<dbReference type="PANTHER" id="PTHR11040">
    <property type="entry name" value="ZINC/IRON TRANSPORTER"/>
    <property type="match status" value="1"/>
</dbReference>
<evidence type="ECO:0000313" key="7">
    <source>
        <dbReference type="EMBL" id="KAK7732391.1"/>
    </source>
</evidence>
<feature type="transmembrane region" description="Helical" evidence="6">
    <location>
        <begin position="6"/>
        <end position="23"/>
    </location>
</feature>
<proteinExistence type="predicted"/>
<keyword evidence="8" id="KW-1185">Reference proteome</keyword>
<feature type="compositionally biased region" description="Basic and acidic residues" evidence="5">
    <location>
        <begin position="70"/>
        <end position="90"/>
    </location>
</feature>
<dbReference type="Proteomes" id="UP001430848">
    <property type="component" value="Unassembled WGS sequence"/>
</dbReference>
<evidence type="ECO:0000256" key="1">
    <source>
        <dbReference type="ARBA" id="ARBA00004141"/>
    </source>
</evidence>
<name>A0ABR1PC28_DIAER</name>
<gene>
    <name evidence="7" type="ORF">SLS63_005069</name>
</gene>
<keyword evidence="4 6" id="KW-0472">Membrane</keyword>
<comment type="caution">
    <text evidence="7">The sequence shown here is derived from an EMBL/GenBank/DDBJ whole genome shotgun (WGS) entry which is preliminary data.</text>
</comment>
<feature type="transmembrane region" description="Helical" evidence="6">
    <location>
        <begin position="220"/>
        <end position="240"/>
    </location>
</feature>
<organism evidence="7 8">
    <name type="scientific">Diaporthe eres</name>
    <name type="common">Phomopsis oblonga</name>
    <dbReference type="NCBI Taxonomy" id="83184"/>
    <lineage>
        <taxon>Eukaryota</taxon>
        <taxon>Fungi</taxon>
        <taxon>Dikarya</taxon>
        <taxon>Ascomycota</taxon>
        <taxon>Pezizomycotina</taxon>
        <taxon>Sordariomycetes</taxon>
        <taxon>Sordariomycetidae</taxon>
        <taxon>Diaporthales</taxon>
        <taxon>Diaporthaceae</taxon>
        <taxon>Diaporthe</taxon>
        <taxon>Diaporthe eres species complex</taxon>
    </lineage>
</organism>
<dbReference type="EMBL" id="JAKNSF020000020">
    <property type="protein sequence ID" value="KAK7732391.1"/>
    <property type="molecule type" value="Genomic_DNA"/>
</dbReference>
<dbReference type="InterPro" id="IPR003689">
    <property type="entry name" value="ZIP"/>
</dbReference>
<evidence type="ECO:0000256" key="5">
    <source>
        <dbReference type="SAM" id="MobiDB-lite"/>
    </source>
</evidence>
<evidence type="ECO:0000256" key="2">
    <source>
        <dbReference type="ARBA" id="ARBA00022692"/>
    </source>
</evidence>
<protein>
    <recommendedName>
        <fullName evidence="9">Zinc-regulated transporter 2</fullName>
    </recommendedName>
</protein>
<sequence length="241" mass="26619">MPGAMALAAIFMLMLVEMIFHPSRRQQPAANHGGVRVDPAASAETTIPPRIMGPLAGRSSSIGRSLSQIDRQDEERQITEEQKQRDEKRQRDIMHCVMLEAGILFHSVFIGMALSVSINNEFVVLLIAIAFHQTFEGLALGSRIADIDWPEKAWKPTPFGQAIGLATHSFYNQDSEVGLLLVGSMNAISAGLLTFQSLVELLSEDFLSDNSWEVLRGRRRVYACLNVFMGAFLMSLVGAWA</sequence>
<evidence type="ECO:0008006" key="9">
    <source>
        <dbReference type="Google" id="ProtNLM"/>
    </source>
</evidence>
<reference evidence="7 8" key="1">
    <citation type="submission" date="2024-02" db="EMBL/GenBank/DDBJ databases">
        <title>De novo assembly and annotation of 12 fungi associated with fruit tree decline syndrome in Ontario, Canada.</title>
        <authorList>
            <person name="Sulman M."/>
            <person name="Ellouze W."/>
            <person name="Ilyukhin E."/>
        </authorList>
    </citation>
    <scope>NUCLEOTIDE SEQUENCE [LARGE SCALE GENOMIC DNA]</scope>
    <source>
        <strain evidence="7 8">M169</strain>
    </source>
</reference>
<feature type="compositionally biased region" description="Polar residues" evidence="5">
    <location>
        <begin position="58"/>
        <end position="69"/>
    </location>
</feature>
<feature type="region of interest" description="Disordered" evidence="5">
    <location>
        <begin position="27"/>
        <end position="90"/>
    </location>
</feature>
<comment type="subcellular location">
    <subcellularLocation>
        <location evidence="1">Membrane</location>
        <topology evidence="1">Multi-pass membrane protein</topology>
    </subcellularLocation>
</comment>
<evidence type="ECO:0000313" key="8">
    <source>
        <dbReference type="Proteomes" id="UP001430848"/>
    </source>
</evidence>
<evidence type="ECO:0000256" key="4">
    <source>
        <dbReference type="ARBA" id="ARBA00023136"/>
    </source>
</evidence>
<keyword evidence="3 6" id="KW-1133">Transmembrane helix</keyword>
<feature type="transmembrane region" description="Helical" evidence="6">
    <location>
        <begin position="93"/>
        <end position="116"/>
    </location>
</feature>
<accession>A0ABR1PC28</accession>
<dbReference type="Pfam" id="PF02535">
    <property type="entry name" value="Zip"/>
    <property type="match status" value="1"/>
</dbReference>
<evidence type="ECO:0000256" key="6">
    <source>
        <dbReference type="SAM" id="Phobius"/>
    </source>
</evidence>
<feature type="transmembrane region" description="Helical" evidence="6">
    <location>
        <begin position="122"/>
        <end position="141"/>
    </location>
</feature>
<keyword evidence="2 6" id="KW-0812">Transmembrane</keyword>
<evidence type="ECO:0000256" key="3">
    <source>
        <dbReference type="ARBA" id="ARBA00022989"/>
    </source>
</evidence>
<dbReference type="PANTHER" id="PTHR11040:SF55">
    <property type="entry name" value="MEMBRANE ZINC ION TRANSPORTER, PUTATIVE (AFU_ORTHOLOGUE AFUA_6G00470)-RELATED"/>
    <property type="match status" value="1"/>
</dbReference>